<dbReference type="GO" id="GO:0016020">
    <property type="term" value="C:membrane"/>
    <property type="evidence" value="ECO:0007669"/>
    <property type="project" value="UniProtKB-SubCell"/>
</dbReference>
<keyword evidence="4" id="KW-1133">Transmembrane helix</keyword>
<dbReference type="Gene3D" id="1.20.1250.20">
    <property type="entry name" value="MFS general substrate transporter like domains"/>
    <property type="match status" value="2"/>
</dbReference>
<dbReference type="PROSITE" id="PS50850">
    <property type="entry name" value="MFS"/>
    <property type="match status" value="1"/>
</dbReference>
<gene>
    <name evidence="6" type="ORF">SmJEL517_g00815</name>
</gene>
<dbReference type="STRING" id="1806994.A0A507CC50"/>
<dbReference type="AlphaFoldDB" id="A0A507CC50"/>
<accession>A0A507CC50</accession>
<dbReference type="SUPFAM" id="SSF103473">
    <property type="entry name" value="MFS general substrate transporter"/>
    <property type="match status" value="1"/>
</dbReference>
<feature type="region of interest" description="Disordered" evidence="3">
    <location>
        <begin position="1"/>
        <end position="43"/>
    </location>
</feature>
<evidence type="ECO:0000256" key="4">
    <source>
        <dbReference type="SAM" id="Phobius"/>
    </source>
</evidence>
<feature type="transmembrane region" description="Helical" evidence="4">
    <location>
        <begin position="117"/>
        <end position="139"/>
    </location>
</feature>
<comment type="subcellular location">
    <subcellularLocation>
        <location evidence="1">Membrane</location>
        <topology evidence="1">Multi-pass membrane protein</topology>
    </subcellularLocation>
</comment>
<dbReference type="CDD" id="cd17352">
    <property type="entry name" value="MFS_MCT_SLC16"/>
    <property type="match status" value="1"/>
</dbReference>
<keyword evidence="7" id="KW-1185">Reference proteome</keyword>
<dbReference type="PANTHER" id="PTHR11360:SF284">
    <property type="entry name" value="EG:103B4.3 PROTEIN-RELATED"/>
    <property type="match status" value="1"/>
</dbReference>
<organism evidence="6 7">
    <name type="scientific">Synchytrium microbalum</name>
    <dbReference type="NCBI Taxonomy" id="1806994"/>
    <lineage>
        <taxon>Eukaryota</taxon>
        <taxon>Fungi</taxon>
        <taxon>Fungi incertae sedis</taxon>
        <taxon>Chytridiomycota</taxon>
        <taxon>Chytridiomycota incertae sedis</taxon>
        <taxon>Chytridiomycetes</taxon>
        <taxon>Synchytriales</taxon>
        <taxon>Synchytriaceae</taxon>
        <taxon>Synchytrium</taxon>
    </lineage>
</organism>
<feature type="transmembrane region" description="Helical" evidence="4">
    <location>
        <begin position="341"/>
        <end position="362"/>
    </location>
</feature>
<keyword evidence="4" id="KW-0472">Membrane</keyword>
<feature type="transmembrane region" description="Helical" evidence="4">
    <location>
        <begin position="76"/>
        <end position="97"/>
    </location>
</feature>
<feature type="transmembrane region" description="Helical" evidence="4">
    <location>
        <begin position="146"/>
        <end position="165"/>
    </location>
</feature>
<evidence type="ECO:0000313" key="6">
    <source>
        <dbReference type="EMBL" id="TPX37192.1"/>
    </source>
</evidence>
<dbReference type="Proteomes" id="UP000319731">
    <property type="component" value="Unassembled WGS sequence"/>
</dbReference>
<comment type="similarity">
    <text evidence="2">Belongs to the major facilitator superfamily. Monocarboxylate porter (TC 2.A.1.13) family.</text>
</comment>
<dbReference type="InterPro" id="IPR036259">
    <property type="entry name" value="MFS_trans_sf"/>
</dbReference>
<feature type="transmembrane region" description="Helical" evidence="4">
    <location>
        <begin position="440"/>
        <end position="462"/>
    </location>
</feature>
<feature type="compositionally biased region" description="Polar residues" evidence="3">
    <location>
        <begin position="12"/>
        <end position="24"/>
    </location>
</feature>
<comment type="caution">
    <text evidence="6">The sequence shown here is derived from an EMBL/GenBank/DDBJ whole genome shotgun (WGS) entry which is preliminary data.</text>
</comment>
<dbReference type="OrthoDB" id="2213137at2759"/>
<name>A0A507CC50_9FUNG</name>
<evidence type="ECO:0000256" key="2">
    <source>
        <dbReference type="ARBA" id="ARBA00006727"/>
    </source>
</evidence>
<dbReference type="GO" id="GO:0022857">
    <property type="term" value="F:transmembrane transporter activity"/>
    <property type="evidence" value="ECO:0007669"/>
    <property type="project" value="InterPro"/>
</dbReference>
<feature type="transmembrane region" description="Helical" evidence="4">
    <location>
        <begin position="177"/>
        <end position="198"/>
    </location>
</feature>
<feature type="transmembrane region" description="Helical" evidence="4">
    <location>
        <begin position="368"/>
        <end position="391"/>
    </location>
</feature>
<dbReference type="Pfam" id="PF07690">
    <property type="entry name" value="MFS_1"/>
    <property type="match status" value="1"/>
</dbReference>
<evidence type="ECO:0000313" key="7">
    <source>
        <dbReference type="Proteomes" id="UP000319731"/>
    </source>
</evidence>
<dbReference type="InterPro" id="IPR050327">
    <property type="entry name" value="Proton-linked_MCT"/>
</dbReference>
<feature type="domain" description="Major facilitator superfamily (MFS) profile" evidence="5">
    <location>
        <begin position="78"/>
        <end position="467"/>
    </location>
</feature>
<feature type="transmembrane region" description="Helical" evidence="4">
    <location>
        <begin position="235"/>
        <end position="255"/>
    </location>
</feature>
<evidence type="ECO:0000256" key="1">
    <source>
        <dbReference type="ARBA" id="ARBA00004141"/>
    </source>
</evidence>
<dbReference type="EMBL" id="QEAO01000003">
    <property type="protein sequence ID" value="TPX37192.1"/>
    <property type="molecule type" value="Genomic_DNA"/>
</dbReference>
<evidence type="ECO:0000259" key="5">
    <source>
        <dbReference type="PROSITE" id="PS50850"/>
    </source>
</evidence>
<evidence type="ECO:0000256" key="3">
    <source>
        <dbReference type="SAM" id="MobiDB-lite"/>
    </source>
</evidence>
<feature type="transmembrane region" description="Helical" evidence="4">
    <location>
        <begin position="205"/>
        <end position="223"/>
    </location>
</feature>
<dbReference type="RefSeq" id="XP_031027262.1">
    <property type="nucleotide sequence ID" value="XM_031166743.1"/>
</dbReference>
<sequence>MQENETIPIEESTGTPTASDQNLLASPAGNDNLVGNRSSFDGQPKSKLVEATYEQIELTEDDQIPKFAHLEYPEGGYGWVVVFASFITQFFCIGLQYCEGLFQREYYAQGLGTNFQLAFIGGLANALALGLGVFTGALAQRVGFRPVIFAGAILSGAGFFLAGFATSTWQLFLTQGVITGLGWSCAFTPVATVVSQWFSRLRGTATGLAVAGGGLGGFLNAIIIQKLIETQGVPWTLRILGIAQFVSLSLAAFLVKTRVPPTKKINIELDLFKNLKFVFLFMSGLLVTFGWMTPAIYIPQYATQIGLDAGQGALVIAIYNISSFFGRIIQGVLADQLVGRVNSLVIAGAISSLSILFIWPFAYNFGTLSVFMAVNGFAAGGYIALLPVVAAQMFGAEKLAATAGMLYSSFAPGFLTGTSISGLILDHGRGANGDTDYKPGIIYAGVVIAAATLCALIARLLAQPKIFAKF</sequence>
<keyword evidence="4" id="KW-0812">Transmembrane</keyword>
<dbReference type="GeneID" id="42002040"/>
<dbReference type="PANTHER" id="PTHR11360">
    <property type="entry name" value="MONOCARBOXYLATE TRANSPORTER"/>
    <property type="match status" value="1"/>
</dbReference>
<protein>
    <recommendedName>
        <fullName evidence="5">Major facilitator superfamily (MFS) profile domain-containing protein</fullName>
    </recommendedName>
</protein>
<reference evidence="6 7" key="1">
    <citation type="journal article" date="2019" name="Sci. Rep.">
        <title>Comparative genomics of chytrid fungi reveal insights into the obligate biotrophic and pathogenic lifestyle of Synchytrium endobioticum.</title>
        <authorList>
            <person name="van de Vossenberg B.T.L.H."/>
            <person name="Warris S."/>
            <person name="Nguyen H.D.T."/>
            <person name="van Gent-Pelzer M.P.E."/>
            <person name="Joly D.L."/>
            <person name="van de Geest H.C."/>
            <person name="Bonants P.J.M."/>
            <person name="Smith D.S."/>
            <person name="Levesque C.A."/>
            <person name="van der Lee T.A.J."/>
        </authorList>
    </citation>
    <scope>NUCLEOTIDE SEQUENCE [LARGE SCALE GENOMIC DNA]</scope>
    <source>
        <strain evidence="6 7">JEL517</strain>
    </source>
</reference>
<proteinExistence type="inferred from homology"/>
<feature type="transmembrane region" description="Helical" evidence="4">
    <location>
        <begin position="403"/>
        <end position="425"/>
    </location>
</feature>
<dbReference type="InterPro" id="IPR011701">
    <property type="entry name" value="MFS"/>
</dbReference>
<dbReference type="InterPro" id="IPR020846">
    <property type="entry name" value="MFS_dom"/>
</dbReference>
<feature type="transmembrane region" description="Helical" evidence="4">
    <location>
        <begin position="275"/>
        <end position="297"/>
    </location>
</feature>
<feature type="transmembrane region" description="Helical" evidence="4">
    <location>
        <begin position="309"/>
        <end position="329"/>
    </location>
</feature>